<reference evidence="3" key="1">
    <citation type="journal article" date="2017" name="Front. Plant Sci.">
        <title>Climate Clever Clovers: New Paradigm to Reduce the Environmental Footprint of Ruminants by Breeding Low Methanogenic Forages Utilizing Haplotype Variation.</title>
        <authorList>
            <person name="Kaur P."/>
            <person name="Appels R."/>
            <person name="Bayer P.E."/>
            <person name="Keeble-Gagnere G."/>
            <person name="Wang J."/>
            <person name="Hirakawa H."/>
            <person name="Shirasawa K."/>
            <person name="Vercoe P."/>
            <person name="Stefanova K."/>
            <person name="Durmic Z."/>
            <person name="Nichols P."/>
            <person name="Revell C."/>
            <person name="Isobe S.N."/>
            <person name="Edwards D."/>
            <person name="Erskine W."/>
        </authorList>
    </citation>
    <scope>NUCLEOTIDE SEQUENCE [LARGE SCALE GENOMIC DNA]</scope>
    <source>
        <strain evidence="3">cv. Daliak</strain>
    </source>
</reference>
<dbReference type="CDD" id="cd01650">
    <property type="entry name" value="RT_nLTR_like"/>
    <property type="match status" value="1"/>
</dbReference>
<dbReference type="Pfam" id="PF00078">
    <property type="entry name" value="RVT_1"/>
    <property type="match status" value="1"/>
</dbReference>
<dbReference type="OrthoDB" id="1934719at2759"/>
<dbReference type="PROSITE" id="PS50878">
    <property type="entry name" value="RT_POL"/>
    <property type="match status" value="1"/>
</dbReference>
<proteinExistence type="predicted"/>
<protein>
    <recommendedName>
        <fullName evidence="1">Reverse transcriptase domain-containing protein</fullName>
    </recommendedName>
</protein>
<name>A0A2Z6N3J3_TRISU</name>
<gene>
    <name evidence="2" type="ORF">TSUD_62250</name>
</gene>
<evidence type="ECO:0000259" key="1">
    <source>
        <dbReference type="PROSITE" id="PS50878"/>
    </source>
</evidence>
<organism evidence="2 3">
    <name type="scientific">Trifolium subterraneum</name>
    <name type="common">Subterranean clover</name>
    <dbReference type="NCBI Taxonomy" id="3900"/>
    <lineage>
        <taxon>Eukaryota</taxon>
        <taxon>Viridiplantae</taxon>
        <taxon>Streptophyta</taxon>
        <taxon>Embryophyta</taxon>
        <taxon>Tracheophyta</taxon>
        <taxon>Spermatophyta</taxon>
        <taxon>Magnoliopsida</taxon>
        <taxon>eudicotyledons</taxon>
        <taxon>Gunneridae</taxon>
        <taxon>Pentapetalae</taxon>
        <taxon>rosids</taxon>
        <taxon>fabids</taxon>
        <taxon>Fabales</taxon>
        <taxon>Fabaceae</taxon>
        <taxon>Papilionoideae</taxon>
        <taxon>50 kb inversion clade</taxon>
        <taxon>NPAAA clade</taxon>
        <taxon>Hologalegina</taxon>
        <taxon>IRL clade</taxon>
        <taxon>Trifolieae</taxon>
        <taxon>Trifolium</taxon>
    </lineage>
</organism>
<dbReference type="SUPFAM" id="SSF56672">
    <property type="entry name" value="DNA/RNA polymerases"/>
    <property type="match status" value="1"/>
</dbReference>
<dbReference type="EMBL" id="DF973430">
    <property type="protein sequence ID" value="GAU30605.1"/>
    <property type="molecule type" value="Genomic_DNA"/>
</dbReference>
<sequence>MSRLDRFLLSEGFIEKGSITNQWVGDRDISDHCPIWLESSNSNWGPKPFKFNNCWLDHPDFIPFVKTTWEQMDICGKKAFIVKEKMKKLKEALKAWNREIFGLMDLNIEKTVKDMNEVEEMLANGDSHPIFINSKELSKNFWEQLHFKESLLQQKSRTKWIKEGDSNTRYFHASIKGRRRRNNVVKIKKGTEWLQGVAAIKSEAIDHYSKLFSEEWLQRPFLQGINFKTLSADDNAFLLEPFAEDEVRETIWSCDGNKSPGPDGFNINFLKACWSIVKSDVLDFLREFHENAHLPKALTSSFLTLIPKKDHPQDFYDYRPICLIGSLYKILSKILANRLKKVLGKIISNCQSAFLPRRQILDGVVVLNEIIDLANKRKDGCLLFKVDFERAYDTVSWRFLERMMIKMGFTEGWLKWMRACIFDSSMSVLINGSPTVDFKVERGLRQGDPLSPFLFLIVAEGLTGLMNRAVHIGKFKGYQINKNLQFQILQFADDTILLGEGTWENVQTIKTVLRSFELVSGIPIGANPRRRETWKPVVDAMSKRLCSWNSHHLSYGGRITLINSVLSSLPLYFFSFFKAPSCILKQLVRIQRNFLWGGGIEDKKLCWVKWDQICRPKDQGGYGHLPTQLFGDVPKPIGNKFSIWWKDIIGTNGGEEVDWFKSNVRACVGNGENIGFWNYKWLGNNTFRELYPSLYVKEENPNVMIAERLGGSGETFLRLWQWSTHLSASEEQQVNELSELLKLSIPMCWKLSNDYGTMKYRLKYWFLDGGCYWKGYPRG</sequence>
<feature type="domain" description="Reverse transcriptase" evidence="1">
    <location>
        <begin position="287"/>
        <end position="553"/>
    </location>
</feature>
<dbReference type="PANTHER" id="PTHR31635">
    <property type="entry name" value="REVERSE TRANSCRIPTASE DOMAIN-CONTAINING PROTEIN-RELATED"/>
    <property type="match status" value="1"/>
</dbReference>
<keyword evidence="3" id="KW-1185">Reference proteome</keyword>
<dbReference type="InterPro" id="IPR043502">
    <property type="entry name" value="DNA/RNA_pol_sf"/>
</dbReference>
<dbReference type="Proteomes" id="UP000242715">
    <property type="component" value="Unassembled WGS sequence"/>
</dbReference>
<dbReference type="AlphaFoldDB" id="A0A2Z6N3J3"/>
<accession>A0A2Z6N3J3</accession>
<evidence type="ECO:0000313" key="2">
    <source>
        <dbReference type="EMBL" id="GAU30605.1"/>
    </source>
</evidence>
<dbReference type="PANTHER" id="PTHR31635:SF196">
    <property type="entry name" value="REVERSE TRANSCRIPTASE DOMAIN-CONTAINING PROTEIN-RELATED"/>
    <property type="match status" value="1"/>
</dbReference>
<evidence type="ECO:0000313" key="3">
    <source>
        <dbReference type="Proteomes" id="UP000242715"/>
    </source>
</evidence>
<dbReference type="InterPro" id="IPR000477">
    <property type="entry name" value="RT_dom"/>
</dbReference>